<reference evidence="1" key="1">
    <citation type="submission" date="2023-08" db="EMBL/GenBank/DDBJ databases">
        <authorList>
            <person name="Audoor S."/>
            <person name="Bilcke G."/>
        </authorList>
    </citation>
    <scope>NUCLEOTIDE SEQUENCE</scope>
</reference>
<gene>
    <name evidence="1" type="ORF">CYCCA115_LOCUS13358</name>
</gene>
<accession>A0AAD2JI22</accession>
<evidence type="ECO:0000313" key="2">
    <source>
        <dbReference type="Proteomes" id="UP001295423"/>
    </source>
</evidence>
<evidence type="ECO:0000313" key="1">
    <source>
        <dbReference type="EMBL" id="CAJ1952028.1"/>
    </source>
</evidence>
<dbReference type="Proteomes" id="UP001295423">
    <property type="component" value="Unassembled WGS sequence"/>
</dbReference>
<organism evidence="1 2">
    <name type="scientific">Cylindrotheca closterium</name>
    <dbReference type="NCBI Taxonomy" id="2856"/>
    <lineage>
        <taxon>Eukaryota</taxon>
        <taxon>Sar</taxon>
        <taxon>Stramenopiles</taxon>
        <taxon>Ochrophyta</taxon>
        <taxon>Bacillariophyta</taxon>
        <taxon>Bacillariophyceae</taxon>
        <taxon>Bacillariophycidae</taxon>
        <taxon>Bacillariales</taxon>
        <taxon>Bacillariaceae</taxon>
        <taxon>Cylindrotheca</taxon>
    </lineage>
</organism>
<sequence>MLPFILGLVGGRACTANWKLEIEKVLMQNIAVDALCG</sequence>
<protein>
    <submittedName>
        <fullName evidence="1">Uncharacterized protein</fullName>
    </submittedName>
</protein>
<keyword evidence="2" id="KW-1185">Reference proteome</keyword>
<dbReference type="EMBL" id="CAKOGP040001794">
    <property type="protein sequence ID" value="CAJ1952028.1"/>
    <property type="molecule type" value="Genomic_DNA"/>
</dbReference>
<comment type="caution">
    <text evidence="1">The sequence shown here is derived from an EMBL/GenBank/DDBJ whole genome shotgun (WGS) entry which is preliminary data.</text>
</comment>
<dbReference type="AlphaFoldDB" id="A0AAD2JI22"/>
<name>A0AAD2JI22_9STRA</name>
<feature type="non-terminal residue" evidence="1">
    <location>
        <position position="1"/>
    </location>
</feature>
<proteinExistence type="predicted"/>